<proteinExistence type="predicted"/>
<evidence type="ECO:0000313" key="2">
    <source>
        <dbReference type="Proteomes" id="UP001162164"/>
    </source>
</evidence>
<keyword evidence="2" id="KW-1185">Reference proteome</keyword>
<name>A0ABQ9ISJ7_9CUCU</name>
<dbReference type="EMBL" id="JAPWTJ010002857">
    <property type="protein sequence ID" value="KAJ8964240.1"/>
    <property type="molecule type" value="Genomic_DNA"/>
</dbReference>
<evidence type="ECO:0000313" key="1">
    <source>
        <dbReference type="EMBL" id="KAJ8964240.1"/>
    </source>
</evidence>
<gene>
    <name evidence="1" type="ORF">NQ317_016820</name>
</gene>
<accession>A0ABQ9ISJ7</accession>
<dbReference type="Proteomes" id="UP001162164">
    <property type="component" value="Unassembled WGS sequence"/>
</dbReference>
<protein>
    <submittedName>
        <fullName evidence="1">Uncharacterized protein</fullName>
    </submittedName>
</protein>
<sequence>MQILPQQIRNTKRETVGEWENPLYQVVRKIRWTASNFSTVIKRRSSTKPDNLMKTILGINYTQSEAINYGKIKEYAYLSTKHIWIFGCI</sequence>
<organism evidence="1 2">
    <name type="scientific">Molorchus minor</name>
    <dbReference type="NCBI Taxonomy" id="1323400"/>
    <lineage>
        <taxon>Eukaryota</taxon>
        <taxon>Metazoa</taxon>
        <taxon>Ecdysozoa</taxon>
        <taxon>Arthropoda</taxon>
        <taxon>Hexapoda</taxon>
        <taxon>Insecta</taxon>
        <taxon>Pterygota</taxon>
        <taxon>Neoptera</taxon>
        <taxon>Endopterygota</taxon>
        <taxon>Coleoptera</taxon>
        <taxon>Polyphaga</taxon>
        <taxon>Cucujiformia</taxon>
        <taxon>Chrysomeloidea</taxon>
        <taxon>Cerambycidae</taxon>
        <taxon>Lamiinae</taxon>
        <taxon>Monochamini</taxon>
        <taxon>Molorchus</taxon>
    </lineage>
</organism>
<comment type="caution">
    <text evidence="1">The sequence shown here is derived from an EMBL/GenBank/DDBJ whole genome shotgun (WGS) entry which is preliminary data.</text>
</comment>
<reference evidence="1" key="1">
    <citation type="journal article" date="2023" name="Insect Mol. Biol.">
        <title>Genome sequencing provides insights into the evolution of gene families encoding plant cell wall-degrading enzymes in longhorned beetles.</title>
        <authorList>
            <person name="Shin N.R."/>
            <person name="Okamura Y."/>
            <person name="Kirsch R."/>
            <person name="Pauchet Y."/>
        </authorList>
    </citation>
    <scope>NUCLEOTIDE SEQUENCE</scope>
    <source>
        <strain evidence="1">MMC_N1</strain>
    </source>
</reference>